<evidence type="ECO:0000313" key="9">
    <source>
        <dbReference type="EMBL" id="OGH93825.1"/>
    </source>
</evidence>
<evidence type="ECO:0000256" key="3">
    <source>
        <dbReference type="ARBA" id="ARBA00022741"/>
    </source>
</evidence>
<evidence type="ECO:0000256" key="2">
    <source>
        <dbReference type="ARBA" id="ARBA00022695"/>
    </source>
</evidence>
<gene>
    <name evidence="9" type="ORF">A2538_03070</name>
</gene>
<dbReference type="GO" id="GO:0070733">
    <property type="term" value="F:AMPylase activity"/>
    <property type="evidence" value="ECO:0007669"/>
    <property type="project" value="UniProtKB-EC"/>
</dbReference>
<reference evidence="9 10" key="1">
    <citation type="journal article" date="2016" name="Nat. Commun.">
        <title>Thousands of microbial genomes shed light on interconnected biogeochemical processes in an aquifer system.</title>
        <authorList>
            <person name="Anantharaman K."/>
            <person name="Brown C.T."/>
            <person name="Hug L.A."/>
            <person name="Sharon I."/>
            <person name="Castelle C.J."/>
            <person name="Probst A.J."/>
            <person name="Thomas B.C."/>
            <person name="Singh A."/>
            <person name="Wilkins M.J."/>
            <person name="Karaoz U."/>
            <person name="Brodie E.L."/>
            <person name="Williams K.H."/>
            <person name="Hubbard S.S."/>
            <person name="Banfield J.F."/>
        </authorList>
    </citation>
    <scope>NUCLEOTIDE SEQUENCE [LARGE SCALE GENOMIC DNA]</scope>
</reference>
<evidence type="ECO:0000256" key="4">
    <source>
        <dbReference type="ARBA" id="ARBA00022840"/>
    </source>
</evidence>
<comment type="catalytic activity">
    <reaction evidence="7">
        <text>L-tyrosyl-[protein] + ATP = O-(5'-adenylyl)-L-tyrosyl-[protein] + diphosphate</text>
        <dbReference type="Rhea" id="RHEA:54288"/>
        <dbReference type="Rhea" id="RHEA-COMP:10136"/>
        <dbReference type="Rhea" id="RHEA-COMP:13846"/>
        <dbReference type="ChEBI" id="CHEBI:30616"/>
        <dbReference type="ChEBI" id="CHEBI:33019"/>
        <dbReference type="ChEBI" id="CHEBI:46858"/>
        <dbReference type="ChEBI" id="CHEBI:83624"/>
        <dbReference type="EC" id="2.7.7.108"/>
    </reaction>
</comment>
<evidence type="ECO:0000313" key="10">
    <source>
        <dbReference type="Proteomes" id="UP000178254"/>
    </source>
</evidence>
<dbReference type="AlphaFoldDB" id="A0A1F6PCC9"/>
<dbReference type="InterPro" id="IPR036597">
    <property type="entry name" value="Fido-like_dom_sf"/>
</dbReference>
<comment type="caution">
    <text evidence="9">The sequence shown here is derived from an EMBL/GenBank/DDBJ whole genome shotgun (WGS) entry which is preliminary data.</text>
</comment>
<evidence type="ECO:0000256" key="5">
    <source>
        <dbReference type="ARBA" id="ARBA00034531"/>
    </source>
</evidence>
<dbReference type="EMBL" id="MFRE01000021">
    <property type="protein sequence ID" value="OGH93825.1"/>
    <property type="molecule type" value="Genomic_DNA"/>
</dbReference>
<evidence type="ECO:0000256" key="7">
    <source>
        <dbReference type="ARBA" id="ARBA00048696"/>
    </source>
</evidence>
<dbReference type="Gene3D" id="1.10.3290.10">
    <property type="entry name" value="Fido-like domain"/>
    <property type="match status" value="1"/>
</dbReference>
<dbReference type="Pfam" id="PF02661">
    <property type="entry name" value="Fic"/>
    <property type="match status" value="1"/>
</dbReference>
<dbReference type="EC" id="2.7.7.108" evidence="5"/>
<dbReference type="PANTHER" id="PTHR39560:SF1">
    <property type="entry name" value="PROTEIN ADENYLYLTRANSFERASE FIC-RELATED"/>
    <property type="match status" value="1"/>
</dbReference>
<dbReference type="PANTHER" id="PTHR39560">
    <property type="entry name" value="PROTEIN ADENYLYLTRANSFERASE FIC-RELATED"/>
    <property type="match status" value="1"/>
</dbReference>
<dbReference type="GO" id="GO:0051302">
    <property type="term" value="P:regulation of cell division"/>
    <property type="evidence" value="ECO:0007669"/>
    <property type="project" value="TreeGrafter"/>
</dbReference>
<keyword evidence="4" id="KW-0067">ATP-binding</keyword>
<dbReference type="PROSITE" id="PS51459">
    <property type="entry name" value="FIDO"/>
    <property type="match status" value="1"/>
</dbReference>
<evidence type="ECO:0000256" key="1">
    <source>
        <dbReference type="ARBA" id="ARBA00022679"/>
    </source>
</evidence>
<keyword evidence="2" id="KW-0548">Nucleotidyltransferase</keyword>
<dbReference type="STRING" id="1798709.A2538_03070"/>
<evidence type="ECO:0000259" key="8">
    <source>
        <dbReference type="PROSITE" id="PS51459"/>
    </source>
</evidence>
<dbReference type="SUPFAM" id="SSF140931">
    <property type="entry name" value="Fic-like"/>
    <property type="match status" value="1"/>
</dbReference>
<organism evidence="9 10">
    <name type="scientific">Candidatus Magasanikbacteria bacterium RIFOXYD2_FULL_41_14</name>
    <dbReference type="NCBI Taxonomy" id="1798709"/>
    <lineage>
        <taxon>Bacteria</taxon>
        <taxon>Candidatus Magasanikiibacteriota</taxon>
    </lineage>
</organism>
<protein>
    <recommendedName>
        <fullName evidence="5">protein adenylyltransferase</fullName>
        <ecNumber evidence="5">2.7.7.108</ecNumber>
    </recommendedName>
</protein>
<dbReference type="InterPro" id="IPR003812">
    <property type="entry name" value="Fido"/>
</dbReference>
<dbReference type="GO" id="GO:0005524">
    <property type="term" value="F:ATP binding"/>
    <property type="evidence" value="ECO:0007669"/>
    <property type="project" value="UniProtKB-KW"/>
</dbReference>
<accession>A0A1F6PCC9</accession>
<proteinExistence type="predicted"/>
<keyword evidence="3" id="KW-0547">Nucleotide-binding</keyword>
<keyword evidence="1" id="KW-0808">Transferase</keyword>
<sequence>MAAPSRYHVSDKTAGVSNGILKNKLGIKNQKQLEDAETVLLTDTYAHFFELLKKGKIKFDLSLLFSIHKYFFETLYEWAGKVRTVNISKNNMFFAPINHIEETIKTFDKLLQVTLPNNSDTKNNLSQKLATLHNEFNVIHPFREGNGRTIRLFLDLIVADSGYNPIDWGKQSNTEYLHACIAGTSGRHEAMAKIIKNSLKKST</sequence>
<comment type="catalytic activity">
    <reaction evidence="6">
        <text>L-threonyl-[protein] + ATP = 3-O-(5'-adenylyl)-L-threonyl-[protein] + diphosphate</text>
        <dbReference type="Rhea" id="RHEA:54292"/>
        <dbReference type="Rhea" id="RHEA-COMP:11060"/>
        <dbReference type="Rhea" id="RHEA-COMP:13847"/>
        <dbReference type="ChEBI" id="CHEBI:30013"/>
        <dbReference type="ChEBI" id="CHEBI:30616"/>
        <dbReference type="ChEBI" id="CHEBI:33019"/>
        <dbReference type="ChEBI" id="CHEBI:138113"/>
        <dbReference type="EC" id="2.7.7.108"/>
    </reaction>
</comment>
<dbReference type="Proteomes" id="UP000178254">
    <property type="component" value="Unassembled WGS sequence"/>
</dbReference>
<feature type="domain" description="Fido" evidence="8">
    <location>
        <begin position="59"/>
        <end position="197"/>
    </location>
</feature>
<name>A0A1F6PCC9_9BACT</name>
<evidence type="ECO:0000256" key="6">
    <source>
        <dbReference type="ARBA" id="ARBA00047939"/>
    </source>
</evidence>